<reference evidence="8 9" key="1">
    <citation type="submission" date="2020-04" db="EMBL/GenBank/DDBJ databases">
        <title>Description of novel Gluconacetobacter.</title>
        <authorList>
            <person name="Sombolestani A."/>
        </authorList>
    </citation>
    <scope>NUCLEOTIDE SEQUENCE [LARGE SCALE GENOMIC DNA]</scope>
    <source>
        <strain evidence="8 9">LMG 21312</strain>
    </source>
</reference>
<evidence type="ECO:0000256" key="4">
    <source>
        <dbReference type="ARBA" id="ARBA00022989"/>
    </source>
</evidence>
<evidence type="ECO:0000259" key="7">
    <source>
        <dbReference type="Pfam" id="PF00892"/>
    </source>
</evidence>
<feature type="transmembrane region" description="Helical" evidence="6">
    <location>
        <begin position="93"/>
        <end position="114"/>
    </location>
</feature>
<comment type="subcellular location">
    <subcellularLocation>
        <location evidence="1">Membrane</location>
        <topology evidence="1">Multi-pass membrane protein</topology>
    </subcellularLocation>
</comment>
<dbReference type="InterPro" id="IPR037185">
    <property type="entry name" value="EmrE-like"/>
</dbReference>
<sequence>MNKTTEGWICGLVGVAIFSGSMPATKLAVTGFDPVFLTAARAALAAVLGALCLARLRASPPARTDGWPLVTVALCVVVGFPLLSAMALRHMTASRSILFLGLLPLATAFFGVLRGGERPRAPFWLCSAGGAGLVVLMAARQGGGGFGIADLTMGASVLLCGLGYAEGGALARRLGGWQVICWALLVAAPFMTLVALMLCPPSLHGIPPAAWLGLGYVTVFSMLVGFIFWYRGLALGGIAAVGQVQLLQPFLAFALAAVLLHEAIGWPLVLTAAGVACCVAGARRFAARVTPIEPTRA</sequence>
<organism evidence="8 9">
    <name type="scientific">Gluconacetobacter johannae</name>
    <dbReference type="NCBI Taxonomy" id="112140"/>
    <lineage>
        <taxon>Bacteria</taxon>
        <taxon>Pseudomonadati</taxon>
        <taxon>Pseudomonadota</taxon>
        <taxon>Alphaproteobacteria</taxon>
        <taxon>Acetobacterales</taxon>
        <taxon>Acetobacteraceae</taxon>
        <taxon>Gluconacetobacter</taxon>
    </lineage>
</organism>
<evidence type="ECO:0000256" key="6">
    <source>
        <dbReference type="SAM" id="Phobius"/>
    </source>
</evidence>
<dbReference type="GO" id="GO:0016020">
    <property type="term" value="C:membrane"/>
    <property type="evidence" value="ECO:0007669"/>
    <property type="project" value="UniProtKB-SubCell"/>
</dbReference>
<feature type="transmembrane region" description="Helical" evidence="6">
    <location>
        <begin position="7"/>
        <end position="29"/>
    </location>
</feature>
<comment type="caution">
    <text evidence="8">The sequence shown here is derived from an EMBL/GenBank/DDBJ whole genome shotgun (WGS) entry which is preliminary data.</text>
</comment>
<feature type="transmembrane region" description="Helical" evidence="6">
    <location>
        <begin position="264"/>
        <end position="282"/>
    </location>
</feature>
<feature type="transmembrane region" description="Helical" evidence="6">
    <location>
        <begin position="237"/>
        <end position="258"/>
    </location>
</feature>
<feature type="domain" description="EamA" evidence="7">
    <location>
        <begin position="7"/>
        <end position="130"/>
    </location>
</feature>
<evidence type="ECO:0000256" key="2">
    <source>
        <dbReference type="ARBA" id="ARBA00007362"/>
    </source>
</evidence>
<dbReference type="AlphaFoldDB" id="A0A7W4P449"/>
<feature type="transmembrane region" description="Helical" evidence="6">
    <location>
        <begin position="35"/>
        <end position="54"/>
    </location>
</feature>
<feature type="domain" description="EamA" evidence="7">
    <location>
        <begin position="150"/>
        <end position="280"/>
    </location>
</feature>
<name>A0A7W4P449_9PROT</name>
<keyword evidence="4 6" id="KW-1133">Transmembrane helix</keyword>
<keyword evidence="9" id="KW-1185">Reference proteome</keyword>
<feature type="transmembrane region" description="Helical" evidence="6">
    <location>
        <begin position="210"/>
        <end position="230"/>
    </location>
</feature>
<dbReference type="Proteomes" id="UP000561066">
    <property type="component" value="Unassembled WGS sequence"/>
</dbReference>
<feature type="transmembrane region" description="Helical" evidence="6">
    <location>
        <begin position="66"/>
        <end position="87"/>
    </location>
</feature>
<evidence type="ECO:0000256" key="5">
    <source>
        <dbReference type="ARBA" id="ARBA00023136"/>
    </source>
</evidence>
<comment type="similarity">
    <text evidence="2">Belongs to the EamA transporter family.</text>
</comment>
<accession>A0A7W4P449</accession>
<dbReference type="PANTHER" id="PTHR32322">
    <property type="entry name" value="INNER MEMBRANE TRANSPORTER"/>
    <property type="match status" value="1"/>
</dbReference>
<dbReference type="InterPro" id="IPR050638">
    <property type="entry name" value="AA-Vitamin_Transporters"/>
</dbReference>
<evidence type="ECO:0000313" key="8">
    <source>
        <dbReference type="EMBL" id="MBB2174673.1"/>
    </source>
</evidence>
<feature type="transmembrane region" description="Helical" evidence="6">
    <location>
        <begin position="177"/>
        <end position="198"/>
    </location>
</feature>
<keyword evidence="3 6" id="KW-0812">Transmembrane</keyword>
<evidence type="ECO:0000256" key="1">
    <source>
        <dbReference type="ARBA" id="ARBA00004141"/>
    </source>
</evidence>
<protein>
    <submittedName>
        <fullName evidence="8">DMT family transporter</fullName>
    </submittedName>
</protein>
<dbReference type="EMBL" id="JABEQH010000002">
    <property type="protein sequence ID" value="MBB2174673.1"/>
    <property type="molecule type" value="Genomic_DNA"/>
</dbReference>
<dbReference type="PANTHER" id="PTHR32322:SF2">
    <property type="entry name" value="EAMA DOMAIN-CONTAINING PROTEIN"/>
    <property type="match status" value="1"/>
</dbReference>
<proteinExistence type="inferred from homology"/>
<dbReference type="Pfam" id="PF00892">
    <property type="entry name" value="EamA"/>
    <property type="match status" value="2"/>
</dbReference>
<feature type="transmembrane region" description="Helical" evidence="6">
    <location>
        <begin position="145"/>
        <end position="165"/>
    </location>
</feature>
<evidence type="ECO:0000313" key="9">
    <source>
        <dbReference type="Proteomes" id="UP000561066"/>
    </source>
</evidence>
<gene>
    <name evidence="8" type="ORF">HLH21_01875</name>
</gene>
<dbReference type="InterPro" id="IPR000620">
    <property type="entry name" value="EamA_dom"/>
</dbReference>
<feature type="transmembrane region" description="Helical" evidence="6">
    <location>
        <begin position="121"/>
        <end position="139"/>
    </location>
</feature>
<evidence type="ECO:0000256" key="3">
    <source>
        <dbReference type="ARBA" id="ARBA00022692"/>
    </source>
</evidence>
<keyword evidence="5 6" id="KW-0472">Membrane</keyword>
<dbReference type="SUPFAM" id="SSF103481">
    <property type="entry name" value="Multidrug resistance efflux transporter EmrE"/>
    <property type="match status" value="2"/>
</dbReference>